<keyword evidence="3" id="KW-1185">Reference proteome</keyword>
<evidence type="ECO:0000313" key="3">
    <source>
        <dbReference type="Proteomes" id="UP000308671"/>
    </source>
</evidence>
<evidence type="ECO:0000313" key="2">
    <source>
        <dbReference type="EMBL" id="THV45073.1"/>
    </source>
</evidence>
<reference evidence="2 3" key="1">
    <citation type="submission" date="2017-12" db="EMBL/GenBank/DDBJ databases">
        <title>Comparative genomics of Botrytis spp.</title>
        <authorList>
            <person name="Valero-Jimenez C.A."/>
            <person name="Tapia P."/>
            <person name="Veloso J."/>
            <person name="Silva-Moreno E."/>
            <person name="Staats M."/>
            <person name="Valdes J.H."/>
            <person name="Van Kan J.A.L."/>
        </authorList>
    </citation>
    <scope>NUCLEOTIDE SEQUENCE [LARGE SCALE GENOMIC DNA]</scope>
    <source>
        <strain evidence="2 3">MUCL435</strain>
    </source>
</reference>
<accession>A0A4S8QJQ2</accession>
<dbReference type="Proteomes" id="UP000308671">
    <property type="component" value="Unassembled WGS sequence"/>
</dbReference>
<proteinExistence type="predicted"/>
<name>A0A4S8QJQ2_9HELO</name>
<feature type="region of interest" description="Disordered" evidence="1">
    <location>
        <begin position="47"/>
        <end position="78"/>
    </location>
</feature>
<comment type="caution">
    <text evidence="2">The sequence shown here is derived from an EMBL/GenBank/DDBJ whole genome shotgun (WGS) entry which is preliminary data.</text>
</comment>
<dbReference type="AlphaFoldDB" id="A0A4S8QJQ2"/>
<organism evidence="2 3">
    <name type="scientific">Botrytis galanthina</name>
    <dbReference type="NCBI Taxonomy" id="278940"/>
    <lineage>
        <taxon>Eukaryota</taxon>
        <taxon>Fungi</taxon>
        <taxon>Dikarya</taxon>
        <taxon>Ascomycota</taxon>
        <taxon>Pezizomycotina</taxon>
        <taxon>Leotiomycetes</taxon>
        <taxon>Helotiales</taxon>
        <taxon>Sclerotiniaceae</taxon>
        <taxon>Botrytis</taxon>
    </lineage>
</organism>
<dbReference type="EMBL" id="PQXL01000532">
    <property type="protein sequence ID" value="THV45073.1"/>
    <property type="molecule type" value="Genomic_DNA"/>
</dbReference>
<protein>
    <submittedName>
        <fullName evidence="2">Uncharacterized protein</fullName>
    </submittedName>
</protein>
<gene>
    <name evidence="2" type="ORF">BGAL_0533g00020</name>
</gene>
<evidence type="ECO:0000256" key="1">
    <source>
        <dbReference type="SAM" id="MobiDB-lite"/>
    </source>
</evidence>
<sequence>MAFSWTEKERIERHDFSYHTSHRLYLRITEIDQSTAHSRSSAVRCWLKPIGHPSPGGGPPTTRKRPQQDRRILKRMRY</sequence>